<evidence type="ECO:0000256" key="1">
    <source>
        <dbReference type="ARBA" id="ARBA00006484"/>
    </source>
</evidence>
<dbReference type="InterPro" id="IPR036291">
    <property type="entry name" value="NAD(P)-bd_dom_sf"/>
</dbReference>
<dbReference type="PANTHER" id="PTHR24320:SF148">
    <property type="entry name" value="NAD(P)-BINDING ROSSMANN-FOLD SUPERFAMILY PROTEIN"/>
    <property type="match status" value="1"/>
</dbReference>
<dbReference type="PANTHER" id="PTHR24320">
    <property type="entry name" value="RETINOL DEHYDROGENASE"/>
    <property type="match status" value="1"/>
</dbReference>
<evidence type="ECO:0000313" key="5">
    <source>
        <dbReference type="EMBL" id="MXP29542.1"/>
    </source>
</evidence>
<name>A0A845AG43_9SPHN</name>
<dbReference type="FunFam" id="3.40.50.720:FF:000594">
    <property type="entry name" value="Short-chain oxidoreductase"/>
    <property type="match status" value="1"/>
</dbReference>
<dbReference type="GO" id="GO:0016491">
    <property type="term" value="F:oxidoreductase activity"/>
    <property type="evidence" value="ECO:0007669"/>
    <property type="project" value="UniProtKB-KW"/>
</dbReference>
<accession>A0A845AG43</accession>
<comment type="caution">
    <text evidence="5">The sequence shown here is derived from an EMBL/GenBank/DDBJ whole genome shotgun (WGS) entry which is preliminary data.</text>
</comment>
<dbReference type="Proteomes" id="UP000439780">
    <property type="component" value="Unassembled WGS sequence"/>
</dbReference>
<sequence length="321" mass="35071">MMSEFGFESTADEVLADKDLSTRVVFITGAYSGLGRETARAMGAKGAHLILSGRDAAKLESAAREISQETGAEVETLVCDLASLDSIRTAAKDATERFERIDILINNAGVMAAPLGRTADGFETQFGTNHLGHFLLTNLLMPLVENGSAQRIVNLSSRGHHFDQVHFDDPNFEHRDYDKWQAYGQSKTANILFSVGLEKRLKSKGIHAYAVHPGGIMTNLGRHMSEQDIQFMMARMRKLAEESGSSGEGFKSIPQGAATTCWVATASELADRGGLYAENCHVAEIDDDSTTEGVRSYAIEPKKAEQLWKLSEELVGETFAY</sequence>
<dbReference type="EMBL" id="WTYA01000009">
    <property type="protein sequence ID" value="MXP29542.1"/>
    <property type="molecule type" value="Genomic_DNA"/>
</dbReference>
<dbReference type="SUPFAM" id="SSF51735">
    <property type="entry name" value="NAD(P)-binding Rossmann-fold domains"/>
    <property type="match status" value="1"/>
</dbReference>
<proteinExistence type="inferred from homology"/>
<comment type="similarity">
    <text evidence="1 4">Belongs to the short-chain dehydrogenases/reductases (SDR) family.</text>
</comment>
<dbReference type="OrthoDB" id="109589at2"/>
<evidence type="ECO:0000313" key="6">
    <source>
        <dbReference type="Proteomes" id="UP000439780"/>
    </source>
</evidence>
<reference evidence="5 6" key="1">
    <citation type="submission" date="2019-12" db="EMBL/GenBank/DDBJ databases">
        <title>Genomic-based taxomic classification of the family Erythrobacteraceae.</title>
        <authorList>
            <person name="Xu L."/>
        </authorList>
    </citation>
    <scope>NUCLEOTIDE SEQUENCE [LARGE SCALE GENOMIC DNA]</scope>
    <source>
        <strain evidence="5 6">KEMB 9005-328</strain>
    </source>
</reference>
<dbReference type="Gene3D" id="3.40.50.720">
    <property type="entry name" value="NAD(P)-binding Rossmann-like Domain"/>
    <property type="match status" value="1"/>
</dbReference>
<gene>
    <name evidence="5" type="ORF">GRI58_12000</name>
</gene>
<organism evidence="5 6">
    <name type="scientific">Qipengyuania algicida</name>
    <dbReference type="NCBI Taxonomy" id="1836209"/>
    <lineage>
        <taxon>Bacteria</taxon>
        <taxon>Pseudomonadati</taxon>
        <taxon>Pseudomonadota</taxon>
        <taxon>Alphaproteobacteria</taxon>
        <taxon>Sphingomonadales</taxon>
        <taxon>Erythrobacteraceae</taxon>
        <taxon>Qipengyuania</taxon>
    </lineage>
</organism>
<dbReference type="PRINTS" id="PR00081">
    <property type="entry name" value="GDHRDH"/>
</dbReference>
<dbReference type="CDD" id="cd05327">
    <property type="entry name" value="retinol-DH_like_SDR_c_like"/>
    <property type="match status" value="1"/>
</dbReference>
<keyword evidence="6" id="KW-1185">Reference proteome</keyword>
<evidence type="ECO:0000256" key="4">
    <source>
        <dbReference type="RuleBase" id="RU000363"/>
    </source>
</evidence>
<evidence type="ECO:0000256" key="3">
    <source>
        <dbReference type="ARBA" id="ARBA00071493"/>
    </source>
</evidence>
<evidence type="ECO:0000256" key="2">
    <source>
        <dbReference type="ARBA" id="ARBA00023002"/>
    </source>
</evidence>
<dbReference type="PRINTS" id="PR00080">
    <property type="entry name" value="SDRFAMILY"/>
</dbReference>
<dbReference type="InterPro" id="IPR002347">
    <property type="entry name" value="SDR_fam"/>
</dbReference>
<dbReference type="AlphaFoldDB" id="A0A845AG43"/>
<keyword evidence="2" id="KW-0560">Oxidoreductase</keyword>
<protein>
    <recommendedName>
        <fullName evidence="3">Probable oxidoreductase</fullName>
    </recommendedName>
</protein>
<dbReference type="Pfam" id="PF00106">
    <property type="entry name" value="adh_short"/>
    <property type="match status" value="1"/>
</dbReference>